<dbReference type="Pfam" id="PF00575">
    <property type="entry name" value="S1"/>
    <property type="match status" value="1"/>
</dbReference>
<dbReference type="Pfam" id="PF17876">
    <property type="entry name" value="CSD2"/>
    <property type="match status" value="1"/>
</dbReference>
<dbReference type="InterPro" id="IPR004476">
    <property type="entry name" value="RNase_II/RNase_R"/>
</dbReference>
<evidence type="ECO:0000256" key="6">
    <source>
        <dbReference type="ARBA" id="ARBA00022884"/>
    </source>
</evidence>
<dbReference type="GO" id="GO:0008859">
    <property type="term" value="F:exoribonuclease II activity"/>
    <property type="evidence" value="ECO:0007669"/>
    <property type="project" value="UniProtKB-UniRule"/>
</dbReference>
<dbReference type="HAMAP" id="MF_01895">
    <property type="entry name" value="RNase_R"/>
    <property type="match status" value="1"/>
</dbReference>
<dbReference type="EC" id="3.1.13.1" evidence="7"/>
<dbReference type="InterPro" id="IPR011805">
    <property type="entry name" value="RNase_R"/>
</dbReference>
<evidence type="ECO:0000256" key="2">
    <source>
        <dbReference type="ARBA" id="ARBA00022490"/>
    </source>
</evidence>
<dbReference type="RefSeq" id="WP_036873916.1">
    <property type="nucleotide sequence ID" value="NZ_JRFA01000015.1"/>
</dbReference>
<dbReference type="STRING" id="28115.HQ47_05600"/>
<evidence type="ECO:0000256" key="1">
    <source>
        <dbReference type="ARBA" id="ARBA00001849"/>
    </source>
</evidence>
<keyword evidence="10" id="KW-1185">Reference proteome</keyword>
<keyword evidence="6 7" id="KW-0694">RNA-binding</keyword>
<keyword evidence="3 7" id="KW-0540">Nuclease</keyword>
<evidence type="ECO:0000313" key="10">
    <source>
        <dbReference type="Proteomes" id="UP000030103"/>
    </source>
</evidence>
<accession>A0A0A2E5I8</accession>
<keyword evidence="4 7" id="KW-0378">Hydrolase</keyword>
<dbReference type="PANTHER" id="PTHR23355:SF9">
    <property type="entry name" value="DIS3-LIKE EXONUCLEASE 2"/>
    <property type="match status" value="1"/>
</dbReference>
<dbReference type="InterPro" id="IPR050180">
    <property type="entry name" value="RNR_Ribonuclease"/>
</dbReference>
<comment type="subcellular location">
    <subcellularLocation>
        <location evidence="7">Cytoplasm</location>
    </subcellularLocation>
</comment>
<dbReference type="GO" id="GO:0003723">
    <property type="term" value="F:RNA binding"/>
    <property type="evidence" value="ECO:0007669"/>
    <property type="project" value="UniProtKB-UniRule"/>
</dbReference>
<dbReference type="PANTHER" id="PTHR23355">
    <property type="entry name" value="RIBONUCLEASE"/>
    <property type="match status" value="1"/>
</dbReference>
<name>A0A0A2E5I8_9PORP</name>
<dbReference type="Proteomes" id="UP000030103">
    <property type="component" value="Unassembled WGS sequence"/>
</dbReference>
<sequence>MIKKKKDIKKIKNKTGGRKVKKRINKPVGDVLRLAVMAAFEENHTKLFNYRQISGRLGMETVEDRHLVADLLASLAKEGVLAEPEEGRYRYNVRSLSFEAIFDRRNNGRHFVNPVDGAAPVPVDEVNSGHALQGDKVLVQLLAKRCGQKERQGQVVEILERADSTFVGRLDLHDNFAFLNVESRDLGMDIFIPGDKVNNARNGDKVIVRINEWPESSRSPIGEVMVVLGEAGDNDVEMNAILAEYGLPYIYPEAVEKAAEALSGEITESELRVREDFRGMLTFTIDPADAKDFDDALSYRKLSSDTYEVGVHIADVSHFVTPGDIIDEEAYKRATSIYLVDRTVPMLPERLCNELCSLRPDEDKYAYSVVFKMNEEARVQDYRIVKSVIRSSRRFSYEEAQEVIETGRGECQEAILKLNDLAQKLRENRFSKGGIAFDREEVRFTLDEKGKPLGVYIKESKEANKLIEEFMLLANKTVASHIGNPGGNPAKAKTFVYRVHEQPEPGKLGDLSDFVSKFGLKLKTQGSNMEVGRSINRLLESIKGRPEENLVQTVAIRSMPKAYYSTENFGHYGLAFDYYTHFTSPIRRYPDLMVHRLLTRYMLEGGLSVSRNEYEGKCQHSSDMEQLAANAERSSIKYKQVEFMSEHLGKVFDGVVSGVTEWGLYVELSQSKCEGLVPIRMLDDDYYEYDEKGYCLIGRRTRRKYRLGDAITVRVAQANLERKQLDFDLA</sequence>
<dbReference type="NCBIfam" id="TIGR02063">
    <property type="entry name" value="RNase_R"/>
    <property type="match status" value="1"/>
</dbReference>
<dbReference type="SMART" id="SM00955">
    <property type="entry name" value="RNB"/>
    <property type="match status" value="1"/>
</dbReference>
<comment type="caution">
    <text evidence="9">The sequence shown here is derived from an EMBL/GenBank/DDBJ whole genome shotgun (WGS) entry which is preliminary data.</text>
</comment>
<dbReference type="EMBL" id="JRFA01000015">
    <property type="protein sequence ID" value="KGN74146.1"/>
    <property type="molecule type" value="Genomic_DNA"/>
</dbReference>
<dbReference type="InterPro" id="IPR022966">
    <property type="entry name" value="RNase_II/R_CS"/>
</dbReference>
<gene>
    <name evidence="7" type="primary">rnr</name>
    <name evidence="9" type="ORF">HQ47_05600</name>
</gene>
<evidence type="ECO:0000256" key="4">
    <source>
        <dbReference type="ARBA" id="ARBA00022801"/>
    </source>
</evidence>
<dbReference type="InterPro" id="IPR012340">
    <property type="entry name" value="NA-bd_OB-fold"/>
</dbReference>
<dbReference type="AlphaFoldDB" id="A0A0A2E5I8"/>
<evidence type="ECO:0000256" key="5">
    <source>
        <dbReference type="ARBA" id="ARBA00022839"/>
    </source>
</evidence>
<protein>
    <recommendedName>
        <fullName evidence="7">Ribonuclease R</fullName>
        <shortName evidence="7">RNase R</shortName>
        <ecNumber evidence="7">3.1.13.1</ecNumber>
    </recommendedName>
</protein>
<proteinExistence type="inferred from homology"/>
<feature type="domain" description="S1 motif" evidence="8">
    <location>
        <begin position="649"/>
        <end position="730"/>
    </location>
</feature>
<dbReference type="OrthoDB" id="9764149at2"/>
<dbReference type="SUPFAM" id="SSF50249">
    <property type="entry name" value="Nucleic acid-binding proteins"/>
    <property type="match status" value="3"/>
</dbReference>
<dbReference type="SMART" id="SM00316">
    <property type="entry name" value="S1"/>
    <property type="match status" value="1"/>
</dbReference>
<dbReference type="eggNOG" id="COG0557">
    <property type="taxonomic scope" value="Bacteria"/>
</dbReference>
<comment type="catalytic activity">
    <reaction evidence="1 7">
        <text>Exonucleolytic cleavage in the 3'- to 5'-direction to yield nucleoside 5'-phosphates.</text>
        <dbReference type="EC" id="3.1.13.1"/>
    </reaction>
</comment>
<reference evidence="9 10" key="1">
    <citation type="submission" date="2014-09" db="EMBL/GenBank/DDBJ databases">
        <title>Draft Genome Sequence of Porphyromonas macacae COT-192_OH2859.</title>
        <authorList>
            <person name="Wallis C."/>
            <person name="Deusch O."/>
            <person name="O'Flynn C."/>
            <person name="Davis I."/>
            <person name="Horsfall A."/>
            <person name="Kirkwood N."/>
            <person name="Harris S."/>
            <person name="Eisen J.A."/>
            <person name="Coil D.A."/>
            <person name="Darling A.E."/>
            <person name="Jospin G."/>
            <person name="Alexiev A."/>
        </authorList>
    </citation>
    <scope>NUCLEOTIDE SEQUENCE [LARGE SCALE GENOMIC DNA]</scope>
    <source>
        <strain evidence="10">COT-192 OH2859</strain>
    </source>
</reference>
<evidence type="ECO:0000256" key="7">
    <source>
        <dbReference type="HAMAP-Rule" id="MF_01895"/>
    </source>
</evidence>
<dbReference type="GO" id="GO:0006402">
    <property type="term" value="P:mRNA catabolic process"/>
    <property type="evidence" value="ECO:0007669"/>
    <property type="project" value="TreeGrafter"/>
</dbReference>
<dbReference type="CDD" id="cd04471">
    <property type="entry name" value="S1_RNase_R"/>
    <property type="match status" value="1"/>
</dbReference>
<evidence type="ECO:0000313" key="9">
    <source>
        <dbReference type="EMBL" id="KGN74146.1"/>
    </source>
</evidence>
<dbReference type="GO" id="GO:0005829">
    <property type="term" value="C:cytosol"/>
    <property type="evidence" value="ECO:0007669"/>
    <property type="project" value="TreeGrafter"/>
</dbReference>
<dbReference type="Gene3D" id="2.40.50.140">
    <property type="entry name" value="Nucleic acid-binding proteins"/>
    <property type="match status" value="2"/>
</dbReference>
<dbReference type="InterPro" id="IPR040476">
    <property type="entry name" value="CSD2"/>
</dbReference>
<dbReference type="InterPro" id="IPR003029">
    <property type="entry name" value="S1_domain"/>
</dbReference>
<evidence type="ECO:0000256" key="3">
    <source>
        <dbReference type="ARBA" id="ARBA00022722"/>
    </source>
</evidence>
<dbReference type="Pfam" id="PF00773">
    <property type="entry name" value="RNB"/>
    <property type="match status" value="1"/>
</dbReference>
<dbReference type="PROSITE" id="PS50126">
    <property type="entry name" value="S1"/>
    <property type="match status" value="1"/>
</dbReference>
<keyword evidence="5 7" id="KW-0269">Exonuclease</keyword>
<evidence type="ECO:0000259" key="8">
    <source>
        <dbReference type="PROSITE" id="PS50126"/>
    </source>
</evidence>
<dbReference type="NCBIfam" id="TIGR00358">
    <property type="entry name" value="3_prime_RNase"/>
    <property type="match status" value="1"/>
</dbReference>
<comment type="function">
    <text evidence="7">3'-5' exoribonuclease that releases 5'-nucleoside monophosphates and is involved in maturation of structured RNAs.</text>
</comment>
<dbReference type="PROSITE" id="PS01175">
    <property type="entry name" value="RIBONUCLEASE_II"/>
    <property type="match status" value="1"/>
</dbReference>
<keyword evidence="2 7" id="KW-0963">Cytoplasm</keyword>
<comment type="similarity">
    <text evidence="7">Belongs to the RNR ribonuclease family. RNase R subfamily.</text>
</comment>
<dbReference type="InterPro" id="IPR001900">
    <property type="entry name" value="RNase_II/R"/>
</dbReference>
<organism evidence="9 10">
    <name type="scientific">Porphyromonas macacae</name>
    <dbReference type="NCBI Taxonomy" id="28115"/>
    <lineage>
        <taxon>Bacteria</taxon>
        <taxon>Pseudomonadati</taxon>
        <taxon>Bacteroidota</taxon>
        <taxon>Bacteroidia</taxon>
        <taxon>Bacteroidales</taxon>
        <taxon>Porphyromonadaceae</taxon>
        <taxon>Porphyromonas</taxon>
    </lineage>
</organism>